<evidence type="ECO:0000256" key="1">
    <source>
        <dbReference type="SAM" id="MobiDB-lite"/>
    </source>
</evidence>
<name>A0A4U7B5C3_9PEZI</name>
<dbReference type="EMBL" id="PTQR01000039">
    <property type="protein sequence ID" value="TKX24440.1"/>
    <property type="molecule type" value="Genomic_DNA"/>
</dbReference>
<dbReference type="AlphaFoldDB" id="A0A4U7B5C3"/>
<sequence>MLSELMADWSSQNELSAGQRAEVRRMRGPNGEAKLCGESELDEMADFEVLQTATKRRRGTGVVELDSTVGDLDDALTTNTCHASISDRASLVSGGIPSAQTQAFLRSSFQGEDRRALQNTPDKTVRVTLSRGTTQAAVSYPEQN</sequence>
<proteinExistence type="predicted"/>
<organism evidence="2 3">
    <name type="scientific">Elsinoe australis</name>
    <dbReference type="NCBI Taxonomy" id="40998"/>
    <lineage>
        <taxon>Eukaryota</taxon>
        <taxon>Fungi</taxon>
        <taxon>Dikarya</taxon>
        <taxon>Ascomycota</taxon>
        <taxon>Pezizomycotina</taxon>
        <taxon>Dothideomycetes</taxon>
        <taxon>Dothideomycetidae</taxon>
        <taxon>Myriangiales</taxon>
        <taxon>Elsinoaceae</taxon>
        <taxon>Elsinoe</taxon>
    </lineage>
</organism>
<reference evidence="2 3" key="1">
    <citation type="submission" date="2018-02" db="EMBL/GenBank/DDBJ databases">
        <title>Draft genome sequences of Elsinoe sp., causing black scab on jojoba.</title>
        <authorList>
            <person name="Stodart B."/>
            <person name="Jeffress S."/>
            <person name="Ash G."/>
            <person name="Arun Chinnappa K."/>
        </authorList>
    </citation>
    <scope>NUCLEOTIDE SEQUENCE [LARGE SCALE GENOMIC DNA]</scope>
    <source>
        <strain evidence="2 3">Hillstone_2</strain>
    </source>
</reference>
<dbReference type="Proteomes" id="UP000308133">
    <property type="component" value="Unassembled WGS sequence"/>
</dbReference>
<gene>
    <name evidence="2" type="ORF">C1H76_3047</name>
</gene>
<comment type="caution">
    <text evidence="2">The sequence shown here is derived from an EMBL/GenBank/DDBJ whole genome shotgun (WGS) entry which is preliminary data.</text>
</comment>
<protein>
    <submittedName>
        <fullName evidence="2">Uncharacterized protein</fullName>
    </submittedName>
</protein>
<evidence type="ECO:0000313" key="3">
    <source>
        <dbReference type="Proteomes" id="UP000308133"/>
    </source>
</evidence>
<evidence type="ECO:0000313" key="2">
    <source>
        <dbReference type="EMBL" id="TKX24440.1"/>
    </source>
</evidence>
<accession>A0A4U7B5C3</accession>
<feature type="region of interest" description="Disordered" evidence="1">
    <location>
        <begin position="1"/>
        <end position="26"/>
    </location>
</feature>